<reference evidence="1" key="1">
    <citation type="submission" date="2021-05" db="EMBL/GenBank/DDBJ databases">
        <authorList>
            <person name="Alioto T."/>
            <person name="Alioto T."/>
            <person name="Gomez Garrido J."/>
        </authorList>
    </citation>
    <scope>NUCLEOTIDE SEQUENCE</scope>
</reference>
<accession>A0A8D8G476</accession>
<organism evidence="1">
    <name type="scientific">Culex pipiens</name>
    <name type="common">House mosquito</name>
    <dbReference type="NCBI Taxonomy" id="7175"/>
    <lineage>
        <taxon>Eukaryota</taxon>
        <taxon>Metazoa</taxon>
        <taxon>Ecdysozoa</taxon>
        <taxon>Arthropoda</taxon>
        <taxon>Hexapoda</taxon>
        <taxon>Insecta</taxon>
        <taxon>Pterygota</taxon>
        <taxon>Neoptera</taxon>
        <taxon>Endopterygota</taxon>
        <taxon>Diptera</taxon>
        <taxon>Nematocera</taxon>
        <taxon>Culicoidea</taxon>
        <taxon>Culicidae</taxon>
        <taxon>Culicinae</taxon>
        <taxon>Culicini</taxon>
        <taxon>Culex</taxon>
        <taxon>Culex</taxon>
    </lineage>
</organism>
<proteinExistence type="predicted"/>
<evidence type="ECO:0000313" key="1">
    <source>
        <dbReference type="EMBL" id="CAG6495822.1"/>
    </source>
</evidence>
<sequence length="100" mass="11459">MALKDWTSCRVTKGVTNRPLQRRNSEHPSISTVFHHTSGKLTRNRRKLRSRHEHSYFPALKTTISQPEQAVVIVFLHLVSCHSWDYPDLACSGCGILVFD</sequence>
<name>A0A8D8G476_CULPI</name>
<protein>
    <submittedName>
        <fullName evidence="1">(northern house mosquito) hypothetical protein</fullName>
    </submittedName>
</protein>
<dbReference type="EMBL" id="HBUE01129762">
    <property type="protein sequence ID" value="CAG6495817.1"/>
    <property type="molecule type" value="Transcribed_RNA"/>
</dbReference>
<dbReference type="AlphaFoldDB" id="A0A8D8G476"/>
<dbReference type="EMBL" id="HBUE01129765">
    <property type="protein sequence ID" value="CAG6495822.1"/>
    <property type="molecule type" value="Transcribed_RNA"/>
</dbReference>